<evidence type="ECO:0000313" key="3">
    <source>
        <dbReference type="EMBL" id="NBG96873.1"/>
    </source>
</evidence>
<feature type="transmembrane region" description="Helical" evidence="1">
    <location>
        <begin position="181"/>
        <end position="200"/>
    </location>
</feature>
<dbReference type="AlphaFoldDB" id="A0A845QE84"/>
<dbReference type="InterPro" id="IPR018677">
    <property type="entry name" value="DUF2157"/>
</dbReference>
<feature type="transmembrane region" description="Helical" evidence="1">
    <location>
        <begin position="343"/>
        <end position="363"/>
    </location>
</feature>
<evidence type="ECO:0000259" key="2">
    <source>
        <dbReference type="Pfam" id="PF09925"/>
    </source>
</evidence>
<keyword evidence="1" id="KW-1133">Transmembrane helix</keyword>
<feature type="transmembrane region" description="Helical" evidence="1">
    <location>
        <begin position="292"/>
        <end position="310"/>
    </location>
</feature>
<dbReference type="OrthoDB" id="7353197at2"/>
<evidence type="ECO:0000256" key="1">
    <source>
        <dbReference type="SAM" id="Phobius"/>
    </source>
</evidence>
<feature type="transmembrane region" description="Helical" evidence="1">
    <location>
        <begin position="263"/>
        <end position="280"/>
    </location>
</feature>
<feature type="transmembrane region" description="Helical" evidence="1">
    <location>
        <begin position="158"/>
        <end position="175"/>
    </location>
</feature>
<feature type="transmembrane region" description="Helical" evidence="1">
    <location>
        <begin position="106"/>
        <end position="129"/>
    </location>
</feature>
<dbReference type="GeneID" id="300654283"/>
<accession>A0A845QE84</accession>
<dbReference type="Pfam" id="PF09925">
    <property type="entry name" value="DUF2157"/>
    <property type="match status" value="1"/>
</dbReference>
<proteinExistence type="predicted"/>
<gene>
    <name evidence="3" type="ORF">GTQ45_14130</name>
</gene>
<dbReference type="Proteomes" id="UP000470384">
    <property type="component" value="Unassembled WGS sequence"/>
</dbReference>
<keyword evidence="4" id="KW-1185">Reference proteome</keyword>
<keyword evidence="1" id="KW-0812">Transmembrane</keyword>
<feature type="transmembrane region" description="Helical" evidence="1">
    <location>
        <begin position="394"/>
        <end position="416"/>
    </location>
</feature>
<feature type="transmembrane region" description="Helical" evidence="1">
    <location>
        <begin position="370"/>
        <end position="388"/>
    </location>
</feature>
<feature type="transmembrane region" description="Helical" evidence="1">
    <location>
        <begin position="75"/>
        <end position="94"/>
    </location>
</feature>
<feature type="transmembrane region" description="Helical" evidence="1">
    <location>
        <begin position="207"/>
        <end position="225"/>
    </location>
</feature>
<feature type="transmembrane region" description="Helical" evidence="1">
    <location>
        <begin position="317"/>
        <end position="337"/>
    </location>
</feature>
<reference evidence="3 4" key="1">
    <citation type="journal article" date="2016" name="Int. J. Syst. Evol. Microbiol.">
        <title>Pyruvatibacter mobilis gen. nov., sp. nov., a marine bacterium from the culture broth of Picochlorum sp. 122.</title>
        <authorList>
            <person name="Wang G."/>
            <person name="Tang M."/>
            <person name="Wu H."/>
            <person name="Dai S."/>
            <person name="Li T."/>
            <person name="Chen C."/>
            <person name="He H."/>
            <person name="Fan J."/>
            <person name="Xiang W."/>
            <person name="Li X."/>
        </authorList>
    </citation>
    <scope>NUCLEOTIDE SEQUENCE [LARGE SCALE GENOMIC DNA]</scope>
    <source>
        <strain evidence="3 4">GYP-11</strain>
    </source>
</reference>
<feature type="domain" description="DUF2157" evidence="2">
    <location>
        <begin position="16"/>
        <end position="158"/>
    </location>
</feature>
<evidence type="ECO:0000313" key="4">
    <source>
        <dbReference type="Proteomes" id="UP000470384"/>
    </source>
</evidence>
<sequence length="433" mass="46187">MILRQAYLRRLRDDLDRWAQKGLVDPARIPAILKEAEGSGSERGLTSILAVLGVILLGFAAMSFVAANWGEMSKLAKLLILFGGMWASLGVAIWQVRANGTEHPIYAEAAILLAVSLFGVAIMLIGQMYHVGGEYSGGLMLWMAGALVTAWLAPSRAALALAIILAPAWSLAALMENPASLHWQFVIPMSLAGLLVAEMGWRAGAHLLLIAWGVWAAITGVWLVGEREWTGPEAFAVGALFAILVTAKGHLPLRLIAPFEDAMIHWGLLAALGSGVLMLLASEDAQAPLTEYLVVALIFTGAAVATIVMGHQARRLTYLDATALAAMAFFTLAYPYLLAAASAVEWLLVIALFAAAIWAVSYGMRTHDRFSTNLGFVLFAGMALYVYLRTVGTLLDTSLVFIIGGLLLIGLSIGIARVRRQMLTGSTGTGDVS</sequence>
<name>A0A845QE84_9HYPH</name>
<feature type="transmembrane region" description="Helical" evidence="1">
    <location>
        <begin position="231"/>
        <end position="251"/>
    </location>
</feature>
<feature type="transmembrane region" description="Helical" evidence="1">
    <location>
        <begin position="48"/>
        <end position="69"/>
    </location>
</feature>
<organism evidence="3 4">
    <name type="scientific">Pyruvatibacter mobilis</name>
    <dbReference type="NCBI Taxonomy" id="1712261"/>
    <lineage>
        <taxon>Bacteria</taxon>
        <taxon>Pseudomonadati</taxon>
        <taxon>Pseudomonadota</taxon>
        <taxon>Alphaproteobacteria</taxon>
        <taxon>Hyphomicrobiales</taxon>
        <taxon>Parvibaculaceae</taxon>
        <taxon>Pyruvatibacter</taxon>
    </lineage>
</organism>
<keyword evidence="1" id="KW-0472">Membrane</keyword>
<dbReference type="EMBL" id="WXYQ01000012">
    <property type="protein sequence ID" value="NBG96873.1"/>
    <property type="molecule type" value="Genomic_DNA"/>
</dbReference>
<protein>
    <submittedName>
        <fullName evidence="3">DUF2157 domain-containing protein</fullName>
    </submittedName>
</protein>
<comment type="caution">
    <text evidence="3">The sequence shown here is derived from an EMBL/GenBank/DDBJ whole genome shotgun (WGS) entry which is preliminary data.</text>
</comment>
<dbReference type="RefSeq" id="WP_160588876.1">
    <property type="nucleotide sequence ID" value="NZ_BMHN01000001.1"/>
</dbReference>